<dbReference type="SUPFAM" id="SSF102645">
    <property type="entry name" value="CoaB-like"/>
    <property type="match status" value="1"/>
</dbReference>
<accession>X1LB59</accession>
<name>X1LB59_9ZZZZ</name>
<dbReference type="GO" id="GO:0015937">
    <property type="term" value="P:coenzyme A biosynthetic process"/>
    <property type="evidence" value="ECO:0007669"/>
    <property type="project" value="UniProtKB-ARBA"/>
</dbReference>
<dbReference type="Pfam" id="PF04127">
    <property type="entry name" value="DFP"/>
    <property type="match status" value="1"/>
</dbReference>
<dbReference type="EMBL" id="BARV01004196">
    <property type="protein sequence ID" value="GAI16338.1"/>
    <property type="molecule type" value="Genomic_DNA"/>
</dbReference>
<evidence type="ECO:0000313" key="2">
    <source>
        <dbReference type="EMBL" id="GAI16338.1"/>
    </source>
</evidence>
<evidence type="ECO:0000259" key="1">
    <source>
        <dbReference type="Pfam" id="PF04127"/>
    </source>
</evidence>
<feature type="domain" description="DNA/pantothenate metabolism flavoprotein C-terminal" evidence="1">
    <location>
        <begin position="52"/>
        <end position="254"/>
    </location>
</feature>
<gene>
    <name evidence="2" type="ORF">S06H3_09489</name>
</gene>
<dbReference type="AlphaFoldDB" id="X1LB59"/>
<sequence>QKNVKTLKATGYYFVEPGIGSLVSGKIGKGRFPQLSLIFKKIMAVNKGYELLEGKKFLISGGRTEEDVDSLRVITNRSSGKMALELLYAVICRDGQAKGIFGETTVCLPEGMDILRVRRSEEMLQNLKDNIAWCDCLIMAAAVSDYKPYSKSSEKIHTEKLNLKLKKNRDLLKELSKYKGRRLMVGFSLEDKDHLKRGREKLDSKKLDLIVLNSTDAIGCDEVNARILKKRGKIIKIGQVGKWQLANKILDECITEMTAKK</sequence>
<dbReference type="InterPro" id="IPR035929">
    <property type="entry name" value="CoaB-like_sf"/>
</dbReference>
<organism evidence="2">
    <name type="scientific">marine sediment metagenome</name>
    <dbReference type="NCBI Taxonomy" id="412755"/>
    <lineage>
        <taxon>unclassified sequences</taxon>
        <taxon>metagenomes</taxon>
        <taxon>ecological metagenomes</taxon>
    </lineage>
</organism>
<dbReference type="Gene3D" id="3.40.50.10300">
    <property type="entry name" value="CoaB-like"/>
    <property type="match status" value="1"/>
</dbReference>
<protein>
    <recommendedName>
        <fullName evidence="1">DNA/pantothenate metabolism flavoprotein C-terminal domain-containing protein</fullName>
    </recommendedName>
</protein>
<comment type="caution">
    <text evidence="2">The sequence shown here is derived from an EMBL/GenBank/DDBJ whole genome shotgun (WGS) entry which is preliminary data.</text>
</comment>
<reference evidence="2" key="1">
    <citation type="journal article" date="2014" name="Front. Microbiol.">
        <title>High frequency of phylogenetically diverse reductive dehalogenase-homologous genes in deep subseafloor sedimentary metagenomes.</title>
        <authorList>
            <person name="Kawai M."/>
            <person name="Futagami T."/>
            <person name="Toyoda A."/>
            <person name="Takaki Y."/>
            <person name="Nishi S."/>
            <person name="Hori S."/>
            <person name="Arai W."/>
            <person name="Tsubouchi T."/>
            <person name="Morono Y."/>
            <person name="Uchiyama I."/>
            <person name="Ito T."/>
            <person name="Fujiyama A."/>
            <person name="Inagaki F."/>
            <person name="Takami H."/>
        </authorList>
    </citation>
    <scope>NUCLEOTIDE SEQUENCE</scope>
    <source>
        <strain evidence="2">Expedition CK06-06</strain>
    </source>
</reference>
<feature type="non-terminal residue" evidence="2">
    <location>
        <position position="1"/>
    </location>
</feature>
<dbReference type="GO" id="GO:0003824">
    <property type="term" value="F:catalytic activity"/>
    <property type="evidence" value="ECO:0007669"/>
    <property type="project" value="UniProtKB-ARBA"/>
</dbReference>
<proteinExistence type="predicted"/>
<dbReference type="InterPro" id="IPR007085">
    <property type="entry name" value="DNA/pantothenate-metab_flavo_C"/>
</dbReference>